<dbReference type="GO" id="GO:0031119">
    <property type="term" value="P:tRNA pseudouridine synthesis"/>
    <property type="evidence" value="ECO:0007669"/>
    <property type="project" value="TreeGrafter"/>
</dbReference>
<name>A0A0R0LYT9_9MICR</name>
<dbReference type="PANTHER" id="PTHR11142">
    <property type="entry name" value="PSEUDOURIDYLATE SYNTHASE"/>
    <property type="match status" value="1"/>
</dbReference>
<dbReference type="Gene3D" id="3.30.70.660">
    <property type="entry name" value="Pseudouridine synthase I, catalytic domain, C-terminal subdomain"/>
    <property type="match status" value="1"/>
</dbReference>
<reference evidence="7 8" key="1">
    <citation type="submission" date="2015-07" db="EMBL/GenBank/DDBJ databases">
        <title>The genome of Pseudoloma neurophilia, a relevant intracellular parasite of the zebrafish.</title>
        <authorList>
            <person name="Ndikumana S."/>
            <person name="Pelin A."/>
            <person name="Sanders J."/>
            <person name="Corradi N."/>
        </authorList>
    </citation>
    <scope>NUCLEOTIDE SEQUENCE [LARGE SCALE GENOMIC DNA]</scope>
    <source>
        <strain evidence="7 8">MK1</strain>
    </source>
</reference>
<feature type="region of interest" description="Disordered" evidence="5">
    <location>
        <begin position="32"/>
        <end position="57"/>
    </location>
</feature>
<dbReference type="AlphaFoldDB" id="A0A0R0LYT9"/>
<dbReference type="InterPro" id="IPR020095">
    <property type="entry name" value="PsdUridine_synth_TruA_C"/>
</dbReference>
<comment type="caution">
    <text evidence="7">The sequence shown here is derived from an EMBL/GenBank/DDBJ whole genome shotgun (WGS) entry which is preliminary data.</text>
</comment>
<dbReference type="GO" id="GO:0160147">
    <property type="term" value="F:tRNA pseudouridine(38-40) synthase activity"/>
    <property type="evidence" value="ECO:0007669"/>
    <property type="project" value="UniProtKB-EC"/>
</dbReference>
<organism evidence="7 8">
    <name type="scientific">Pseudoloma neurophilia</name>
    <dbReference type="NCBI Taxonomy" id="146866"/>
    <lineage>
        <taxon>Eukaryota</taxon>
        <taxon>Fungi</taxon>
        <taxon>Fungi incertae sedis</taxon>
        <taxon>Microsporidia</taxon>
        <taxon>Pseudoloma</taxon>
    </lineage>
</organism>
<evidence type="ECO:0000256" key="2">
    <source>
        <dbReference type="ARBA" id="ARBA00022694"/>
    </source>
</evidence>
<gene>
    <name evidence="7" type="ORF">M153_25900011123</name>
</gene>
<accession>A0A0R0LYT9</accession>
<dbReference type="OrthoDB" id="10256309at2759"/>
<dbReference type="SUPFAM" id="SSF55120">
    <property type="entry name" value="Pseudouridine synthase"/>
    <property type="match status" value="1"/>
</dbReference>
<dbReference type="Gene3D" id="3.30.70.580">
    <property type="entry name" value="Pseudouridine synthase I, catalytic domain, N-terminal subdomain"/>
    <property type="match status" value="1"/>
</dbReference>
<feature type="domain" description="Pseudouridine synthase I TruA alpha/beta" evidence="6">
    <location>
        <begin position="201"/>
        <end position="259"/>
    </location>
</feature>
<evidence type="ECO:0000256" key="5">
    <source>
        <dbReference type="SAM" id="MobiDB-lite"/>
    </source>
</evidence>
<dbReference type="Proteomes" id="UP000051530">
    <property type="component" value="Unassembled WGS sequence"/>
</dbReference>
<comment type="similarity">
    <text evidence="1 4">Belongs to the tRNA pseudouridine synthase TruA family.</text>
</comment>
<dbReference type="EC" id="5.4.99.12" evidence="4"/>
<sequence length="416" mass="48880">MKRRVAVLLAYIGEPFYGLQYQKWNTTESRASIHKSKEKTQDQEDINTEQPQTSFNTEDLQKIDQTPVEQLPTIEKTLIDFFYEKELLKESNKLPDRCHLRRACRTDKGVSAAFNIVSLCLEKKGNLDDIDLKDVEYFKNTFSSTKTPDIDDFIYFHKLIEVPKSFCPKLYVTHRVYSYLLPKYIFPGITIGFLQQIFNFYKGTHNFHNFTKKNTEKGTKRYIMDILVLDDQDFYDIQIKGQSFMMHQIRKMIGLVALVLWHISDSTFARSNVLSEELKDEKLPSLAPIQDQCMAKKKETINDEPNNEFVTDSTNSKTPCLQSIKAIFDHTLSPQTHNIPKAPSTYLFLRYCDLDLYNRKCKNNKKNTTEIVIDKHQIDEISEIIKKYLKKDKTLFEQWKECIKEHINEYLPFLHG</sequence>
<protein>
    <recommendedName>
        <fullName evidence="4">tRNA pseudouridine synthase</fullName>
        <ecNumber evidence="4">5.4.99.12</ecNumber>
    </recommendedName>
</protein>
<evidence type="ECO:0000313" key="7">
    <source>
        <dbReference type="EMBL" id="KRH94435.1"/>
    </source>
</evidence>
<evidence type="ECO:0000313" key="8">
    <source>
        <dbReference type="Proteomes" id="UP000051530"/>
    </source>
</evidence>
<keyword evidence="3 4" id="KW-0413">Isomerase</keyword>
<keyword evidence="2 4" id="KW-0819">tRNA processing</keyword>
<dbReference type="Pfam" id="PF01416">
    <property type="entry name" value="PseudoU_synth_1"/>
    <property type="match status" value="1"/>
</dbReference>
<dbReference type="InterPro" id="IPR020097">
    <property type="entry name" value="PsdUridine_synth_TruA_a/b_dom"/>
</dbReference>
<dbReference type="GO" id="GO:0005634">
    <property type="term" value="C:nucleus"/>
    <property type="evidence" value="ECO:0007669"/>
    <property type="project" value="TreeGrafter"/>
</dbReference>
<dbReference type="VEuPathDB" id="MicrosporidiaDB:M153_25900011123"/>
<evidence type="ECO:0000256" key="3">
    <source>
        <dbReference type="ARBA" id="ARBA00023235"/>
    </source>
</evidence>
<dbReference type="InterPro" id="IPR020103">
    <property type="entry name" value="PsdUridine_synth_cat_dom_sf"/>
</dbReference>
<dbReference type="InterPro" id="IPR001406">
    <property type="entry name" value="PsdUridine_synth_TruA"/>
</dbReference>
<feature type="compositionally biased region" description="Polar residues" evidence="5">
    <location>
        <begin position="48"/>
        <end position="57"/>
    </location>
</feature>
<proteinExistence type="inferred from homology"/>
<evidence type="ECO:0000259" key="6">
    <source>
        <dbReference type="Pfam" id="PF01416"/>
    </source>
</evidence>
<evidence type="ECO:0000256" key="4">
    <source>
        <dbReference type="RuleBase" id="RU003792"/>
    </source>
</evidence>
<evidence type="ECO:0000256" key="1">
    <source>
        <dbReference type="ARBA" id="ARBA00009375"/>
    </source>
</evidence>
<dbReference type="EMBL" id="LGUB01000075">
    <property type="protein sequence ID" value="KRH94435.1"/>
    <property type="molecule type" value="Genomic_DNA"/>
</dbReference>
<dbReference type="InterPro" id="IPR020094">
    <property type="entry name" value="TruA/RsuA/RluB/E/F_N"/>
</dbReference>
<keyword evidence="8" id="KW-1185">Reference proteome</keyword>
<dbReference type="GO" id="GO:0003723">
    <property type="term" value="F:RNA binding"/>
    <property type="evidence" value="ECO:0007669"/>
    <property type="project" value="InterPro"/>
</dbReference>
<dbReference type="PANTHER" id="PTHR11142:SF4">
    <property type="entry name" value="PSEUDOURIDYLATE SYNTHASE 1 HOMOLOG"/>
    <property type="match status" value="1"/>
</dbReference>
<dbReference type="GO" id="GO:1990481">
    <property type="term" value="P:mRNA pseudouridine synthesis"/>
    <property type="evidence" value="ECO:0007669"/>
    <property type="project" value="TreeGrafter"/>
</dbReference>
<comment type="catalytic activity">
    <reaction evidence="4">
        <text>uridine(38/39/40) in tRNA = pseudouridine(38/39/40) in tRNA</text>
        <dbReference type="Rhea" id="RHEA:22376"/>
        <dbReference type="Rhea" id="RHEA-COMP:10085"/>
        <dbReference type="Rhea" id="RHEA-COMP:10087"/>
        <dbReference type="ChEBI" id="CHEBI:65314"/>
        <dbReference type="ChEBI" id="CHEBI:65315"/>
        <dbReference type="EC" id="5.4.99.12"/>
    </reaction>
</comment>